<gene>
    <name evidence="2" type="ORF">DM01DRAFT_1334539</name>
</gene>
<dbReference type="InterPro" id="IPR001584">
    <property type="entry name" value="Integrase_cat-core"/>
</dbReference>
<dbReference type="Gene3D" id="3.30.420.10">
    <property type="entry name" value="Ribonuclease H-like superfamily/Ribonuclease H"/>
    <property type="match status" value="1"/>
</dbReference>
<organism evidence="2 3">
    <name type="scientific">Hesseltinella vesiculosa</name>
    <dbReference type="NCBI Taxonomy" id="101127"/>
    <lineage>
        <taxon>Eukaryota</taxon>
        <taxon>Fungi</taxon>
        <taxon>Fungi incertae sedis</taxon>
        <taxon>Mucoromycota</taxon>
        <taxon>Mucoromycotina</taxon>
        <taxon>Mucoromycetes</taxon>
        <taxon>Mucorales</taxon>
        <taxon>Cunninghamellaceae</taxon>
        <taxon>Hesseltinella</taxon>
    </lineage>
</organism>
<dbReference type="InterPro" id="IPR012337">
    <property type="entry name" value="RNaseH-like_sf"/>
</dbReference>
<comment type="caution">
    <text evidence="2">The sequence shown here is derived from an EMBL/GenBank/DDBJ whole genome shotgun (WGS) entry which is preliminary data.</text>
</comment>
<name>A0A1X2GMH5_9FUNG</name>
<feature type="domain" description="Integrase catalytic" evidence="1">
    <location>
        <begin position="1"/>
        <end position="81"/>
    </location>
</feature>
<dbReference type="GO" id="GO:0015074">
    <property type="term" value="P:DNA integration"/>
    <property type="evidence" value="ECO:0007669"/>
    <property type="project" value="InterPro"/>
</dbReference>
<dbReference type="SUPFAM" id="SSF53098">
    <property type="entry name" value="Ribonuclease H-like"/>
    <property type="match status" value="1"/>
</dbReference>
<evidence type="ECO:0000313" key="2">
    <source>
        <dbReference type="EMBL" id="ORX56984.1"/>
    </source>
</evidence>
<sequence>MCKITGIDHRLVAPYHPRANGAAERTVQTTSAQYEINNKQVRLHNSTPFQLMFARAINDFKDYTKVKMNAHTHRAARKREEVINDLTEIVLPAIIKRTEQIRSAAQDKFNKKKNLVN</sequence>
<evidence type="ECO:0000313" key="3">
    <source>
        <dbReference type="Proteomes" id="UP000242146"/>
    </source>
</evidence>
<dbReference type="EMBL" id="MCGT01000009">
    <property type="protein sequence ID" value="ORX56984.1"/>
    <property type="molecule type" value="Genomic_DNA"/>
</dbReference>
<evidence type="ECO:0000259" key="1">
    <source>
        <dbReference type="PROSITE" id="PS50994"/>
    </source>
</evidence>
<accession>A0A1X2GMH5</accession>
<proteinExistence type="predicted"/>
<dbReference type="OrthoDB" id="10267344at2759"/>
<dbReference type="InterPro" id="IPR036397">
    <property type="entry name" value="RNaseH_sf"/>
</dbReference>
<dbReference type="AlphaFoldDB" id="A0A1X2GMH5"/>
<dbReference type="GO" id="GO:0003676">
    <property type="term" value="F:nucleic acid binding"/>
    <property type="evidence" value="ECO:0007669"/>
    <property type="project" value="InterPro"/>
</dbReference>
<dbReference type="GO" id="GO:0005634">
    <property type="term" value="C:nucleus"/>
    <property type="evidence" value="ECO:0007669"/>
    <property type="project" value="UniProtKB-ARBA"/>
</dbReference>
<dbReference type="STRING" id="101127.A0A1X2GMH5"/>
<reference evidence="2 3" key="1">
    <citation type="submission" date="2016-07" db="EMBL/GenBank/DDBJ databases">
        <title>Pervasive Adenine N6-methylation of Active Genes in Fungi.</title>
        <authorList>
            <consortium name="DOE Joint Genome Institute"/>
            <person name="Mondo S.J."/>
            <person name="Dannebaum R.O."/>
            <person name="Kuo R.C."/>
            <person name="Labutti K."/>
            <person name="Haridas S."/>
            <person name="Kuo A."/>
            <person name="Salamov A."/>
            <person name="Ahrendt S.R."/>
            <person name="Lipzen A."/>
            <person name="Sullivan W."/>
            <person name="Andreopoulos W.B."/>
            <person name="Clum A."/>
            <person name="Lindquist E."/>
            <person name="Daum C."/>
            <person name="Ramamoorthy G.K."/>
            <person name="Gryganskyi A."/>
            <person name="Culley D."/>
            <person name="Magnuson J.K."/>
            <person name="James T.Y."/>
            <person name="O'Malley M.A."/>
            <person name="Stajich J.E."/>
            <person name="Spatafora J.W."/>
            <person name="Visel A."/>
            <person name="Grigoriev I.V."/>
        </authorList>
    </citation>
    <scope>NUCLEOTIDE SEQUENCE [LARGE SCALE GENOMIC DNA]</scope>
    <source>
        <strain evidence="2 3">NRRL 3301</strain>
    </source>
</reference>
<dbReference type="PROSITE" id="PS50994">
    <property type="entry name" value="INTEGRASE"/>
    <property type="match status" value="1"/>
</dbReference>
<keyword evidence="3" id="KW-1185">Reference proteome</keyword>
<dbReference type="Proteomes" id="UP000242146">
    <property type="component" value="Unassembled WGS sequence"/>
</dbReference>
<protein>
    <recommendedName>
        <fullName evidence="1">Integrase catalytic domain-containing protein</fullName>
    </recommendedName>
</protein>